<dbReference type="Gene3D" id="1.20.5.170">
    <property type="match status" value="1"/>
</dbReference>
<dbReference type="GO" id="GO:0003690">
    <property type="term" value="F:double-stranded DNA binding"/>
    <property type="evidence" value="ECO:0007669"/>
    <property type="project" value="InterPro"/>
</dbReference>
<dbReference type="GO" id="GO:0042262">
    <property type="term" value="P:DNA protection"/>
    <property type="evidence" value="ECO:0007669"/>
    <property type="project" value="InterPro"/>
</dbReference>
<dbReference type="AlphaFoldDB" id="A0A4R3JAI3"/>
<name>A0A4R3JAI3_9PROT</name>
<dbReference type="RefSeq" id="WP_132939011.1">
    <property type="nucleotide sequence ID" value="NZ_CP119676.1"/>
</dbReference>
<gene>
    <name evidence="1" type="ORF">EDD55_105110</name>
</gene>
<proteinExistence type="predicted"/>
<sequence>MAKTARIKQAATAPVPQNEADVNAAIRKIGDLQRVQDGLKNAMDGEIATVKAGYEAPLALAAADLETLAQGVRTWCAANRDGLTGGGKVKTARFLAGEVSWRTRPPKVTVRGVVAVIDRLTDLGLTRFIRTKREVDKDAMRADPIVAAAVEGVKIASGGEDFVIKPDETKLEEII</sequence>
<dbReference type="Proteomes" id="UP000295304">
    <property type="component" value="Unassembled WGS sequence"/>
</dbReference>
<dbReference type="EMBL" id="SLZW01000005">
    <property type="protein sequence ID" value="TCS62564.1"/>
    <property type="molecule type" value="Genomic_DNA"/>
</dbReference>
<evidence type="ECO:0000313" key="2">
    <source>
        <dbReference type="Proteomes" id="UP000295304"/>
    </source>
</evidence>
<keyword evidence="2" id="KW-1185">Reference proteome</keyword>
<protein>
    <submittedName>
        <fullName evidence="1">Phage host-nuclease inhibitor protein Gam</fullName>
    </submittedName>
</protein>
<dbReference type="OrthoDB" id="7305272at2"/>
<evidence type="ECO:0000313" key="1">
    <source>
        <dbReference type="EMBL" id="TCS62564.1"/>
    </source>
</evidence>
<dbReference type="InterPro" id="IPR009951">
    <property type="entry name" value="Host-nuc_inhib_Gam"/>
</dbReference>
<organism evidence="1 2">
    <name type="scientific">Varunaivibrio sulfuroxidans</name>
    <dbReference type="NCBI Taxonomy" id="1773489"/>
    <lineage>
        <taxon>Bacteria</taxon>
        <taxon>Pseudomonadati</taxon>
        <taxon>Pseudomonadota</taxon>
        <taxon>Alphaproteobacteria</taxon>
        <taxon>Rhodospirillales</taxon>
        <taxon>Magnetovibrionaceae</taxon>
        <taxon>Varunaivibrio</taxon>
    </lineage>
</organism>
<accession>A0A4R3JAI3</accession>
<reference evidence="1 2" key="1">
    <citation type="submission" date="2019-03" db="EMBL/GenBank/DDBJ databases">
        <title>Genomic Encyclopedia of Type Strains, Phase IV (KMG-IV): sequencing the most valuable type-strain genomes for metagenomic binning, comparative biology and taxonomic classification.</title>
        <authorList>
            <person name="Goeker M."/>
        </authorList>
    </citation>
    <scope>NUCLEOTIDE SEQUENCE [LARGE SCALE GENOMIC DNA]</scope>
    <source>
        <strain evidence="1 2">DSM 101688</strain>
    </source>
</reference>
<dbReference type="Pfam" id="PF07352">
    <property type="entry name" value="Phage_Mu_Gam"/>
    <property type="match status" value="1"/>
</dbReference>
<comment type="caution">
    <text evidence="1">The sequence shown here is derived from an EMBL/GenBank/DDBJ whole genome shotgun (WGS) entry which is preliminary data.</text>
</comment>
<dbReference type="SUPFAM" id="SSF161266">
    <property type="entry name" value="Gam-like"/>
    <property type="match status" value="1"/>
</dbReference>